<evidence type="ECO:0000313" key="2">
    <source>
        <dbReference type="EMBL" id="RDE10513.1"/>
    </source>
</evidence>
<comment type="caution">
    <text evidence="2">The sequence shown here is derived from an EMBL/GenBank/DDBJ whole genome shotgun (WGS) entry which is preliminary data.</text>
</comment>
<sequence length="86" mass="9682">MFTPPAMARGYPVELRAQVTGVAQDDHLNVRRWPAHYSRQVGQLPPHAAVWVERCIEVDNSSDWCLVAGGRAYGWVNSRFLAVLPH</sequence>
<dbReference type="EMBL" id="QQNH01000001">
    <property type="protein sequence ID" value="RDE10513.1"/>
    <property type="molecule type" value="Genomic_DNA"/>
</dbReference>
<dbReference type="Proteomes" id="UP000253759">
    <property type="component" value="Unassembled WGS sequence"/>
</dbReference>
<evidence type="ECO:0000259" key="1">
    <source>
        <dbReference type="Pfam" id="PF08239"/>
    </source>
</evidence>
<gene>
    <name evidence="2" type="ORF">DVH29_00750</name>
</gene>
<name>A0A369W850_9HYPH</name>
<evidence type="ECO:0000313" key="3">
    <source>
        <dbReference type="Proteomes" id="UP000253759"/>
    </source>
</evidence>
<dbReference type="InterPro" id="IPR003646">
    <property type="entry name" value="SH3-like_bac-type"/>
</dbReference>
<keyword evidence="3" id="KW-1185">Reference proteome</keyword>
<dbReference type="Gene3D" id="2.30.30.40">
    <property type="entry name" value="SH3 Domains"/>
    <property type="match status" value="1"/>
</dbReference>
<organism evidence="2 3">
    <name type="scientific">Pelagibacterium lacus</name>
    <dbReference type="NCBI Taxonomy" id="2282655"/>
    <lineage>
        <taxon>Bacteria</taxon>
        <taxon>Pseudomonadati</taxon>
        <taxon>Pseudomonadota</taxon>
        <taxon>Alphaproteobacteria</taxon>
        <taxon>Hyphomicrobiales</taxon>
        <taxon>Devosiaceae</taxon>
        <taxon>Pelagibacterium</taxon>
    </lineage>
</organism>
<dbReference type="Pfam" id="PF08239">
    <property type="entry name" value="SH3_3"/>
    <property type="match status" value="1"/>
</dbReference>
<feature type="domain" description="SH3b" evidence="1">
    <location>
        <begin position="27"/>
        <end position="81"/>
    </location>
</feature>
<accession>A0A369W850</accession>
<reference evidence="3" key="1">
    <citation type="submission" date="2018-07" db="EMBL/GenBank/DDBJ databases">
        <authorList>
            <person name="Liu B.-T."/>
            <person name="Du Z."/>
        </authorList>
    </citation>
    <scope>NUCLEOTIDE SEQUENCE [LARGE SCALE GENOMIC DNA]</scope>
    <source>
        <strain evidence="3">XYN52</strain>
    </source>
</reference>
<dbReference type="AlphaFoldDB" id="A0A369W850"/>
<protein>
    <recommendedName>
        <fullName evidence="1">SH3b domain-containing protein</fullName>
    </recommendedName>
</protein>
<proteinExistence type="predicted"/>